<keyword evidence="2" id="KW-0805">Transcription regulation</keyword>
<dbReference type="Proteomes" id="UP001265700">
    <property type="component" value="Unassembled WGS sequence"/>
</dbReference>
<dbReference type="InterPro" id="IPR000847">
    <property type="entry name" value="LysR_HTH_N"/>
</dbReference>
<evidence type="ECO:0000313" key="7">
    <source>
        <dbReference type="Proteomes" id="UP001265700"/>
    </source>
</evidence>
<dbReference type="Pfam" id="PF03466">
    <property type="entry name" value="LysR_substrate"/>
    <property type="match status" value="1"/>
</dbReference>
<dbReference type="InterPro" id="IPR036390">
    <property type="entry name" value="WH_DNA-bd_sf"/>
</dbReference>
<evidence type="ECO:0000259" key="5">
    <source>
        <dbReference type="PROSITE" id="PS50931"/>
    </source>
</evidence>
<evidence type="ECO:0000256" key="2">
    <source>
        <dbReference type="ARBA" id="ARBA00023015"/>
    </source>
</evidence>
<comment type="caution">
    <text evidence="6">The sequence shown here is derived from an EMBL/GenBank/DDBJ whole genome shotgun (WGS) entry which is preliminary data.</text>
</comment>
<keyword evidence="7" id="KW-1185">Reference proteome</keyword>
<dbReference type="InterPro" id="IPR005119">
    <property type="entry name" value="LysR_subst-bd"/>
</dbReference>
<keyword evidence="4" id="KW-0804">Transcription</keyword>
<protein>
    <submittedName>
        <fullName evidence="6">Aminoethylphosphonate catabolism LysR family transcriptional regulator</fullName>
    </submittedName>
</protein>
<dbReference type="InterPro" id="IPR036388">
    <property type="entry name" value="WH-like_DNA-bd_sf"/>
</dbReference>
<dbReference type="PANTHER" id="PTHR30126:SF94">
    <property type="entry name" value="LYSR FAMILY TRANSCRIPTIONAL REGULATOR"/>
    <property type="match status" value="1"/>
</dbReference>
<sequence length="263" mass="29799">MTQPTISAHVAKLEKRFGVELFFRRGRRVELTDFGRSLLETTHRLYDAEAEAMSLLAQGGSAYRGTLRICAVGPYNVMPMVREFRRMHPGVHVSMQMGDSREIVEQVLDYRGDVGVLVHAVEDPRIHCMPYRKQPLVIFCHRDHPLAARQTLSIVDLNAQAFVLREKGSTTRRVLEQVLGRNSVSVRCDVEIGSREAVYEAVAQGLGLGIVSATAYRPDERTVCLPIHCDELYTHVHVVCLKERRQSLLVSHFMQMAELLHQP</sequence>
<dbReference type="PROSITE" id="PS50931">
    <property type="entry name" value="HTH_LYSR"/>
    <property type="match status" value="1"/>
</dbReference>
<dbReference type="Gene3D" id="3.40.190.290">
    <property type="match status" value="1"/>
</dbReference>
<organism evidence="6 7">
    <name type="scientific">Hydrogenophaga palleronii</name>
    <dbReference type="NCBI Taxonomy" id="65655"/>
    <lineage>
        <taxon>Bacteria</taxon>
        <taxon>Pseudomonadati</taxon>
        <taxon>Pseudomonadota</taxon>
        <taxon>Betaproteobacteria</taxon>
        <taxon>Burkholderiales</taxon>
        <taxon>Comamonadaceae</taxon>
        <taxon>Hydrogenophaga</taxon>
    </lineage>
</organism>
<name>A0ABU1WU75_9BURK</name>
<evidence type="ECO:0000256" key="4">
    <source>
        <dbReference type="ARBA" id="ARBA00023163"/>
    </source>
</evidence>
<feature type="domain" description="HTH lysR-type" evidence="5">
    <location>
        <begin position="1"/>
        <end position="32"/>
    </location>
</feature>
<dbReference type="SUPFAM" id="SSF53850">
    <property type="entry name" value="Periplasmic binding protein-like II"/>
    <property type="match status" value="1"/>
</dbReference>
<evidence type="ECO:0000256" key="1">
    <source>
        <dbReference type="ARBA" id="ARBA00009437"/>
    </source>
</evidence>
<keyword evidence="3" id="KW-0238">DNA-binding</keyword>
<dbReference type="SUPFAM" id="SSF46785">
    <property type="entry name" value="Winged helix' DNA-binding domain"/>
    <property type="match status" value="1"/>
</dbReference>
<dbReference type="PANTHER" id="PTHR30126">
    <property type="entry name" value="HTH-TYPE TRANSCRIPTIONAL REGULATOR"/>
    <property type="match status" value="1"/>
</dbReference>
<reference evidence="6 7" key="1">
    <citation type="submission" date="2023-07" db="EMBL/GenBank/DDBJ databases">
        <title>Sorghum-associated microbial communities from plants grown in Nebraska, USA.</title>
        <authorList>
            <person name="Schachtman D."/>
        </authorList>
    </citation>
    <scope>NUCLEOTIDE SEQUENCE [LARGE SCALE GENOMIC DNA]</scope>
    <source>
        <strain evidence="6 7">4249</strain>
    </source>
</reference>
<evidence type="ECO:0000256" key="3">
    <source>
        <dbReference type="ARBA" id="ARBA00023125"/>
    </source>
</evidence>
<proteinExistence type="inferred from homology"/>
<gene>
    <name evidence="6" type="ORF">J2W49_004854</name>
</gene>
<dbReference type="Pfam" id="PF00126">
    <property type="entry name" value="HTH_1"/>
    <property type="match status" value="1"/>
</dbReference>
<accession>A0ABU1WU75</accession>
<dbReference type="EMBL" id="JAVDWU010000015">
    <property type="protein sequence ID" value="MDR7152876.1"/>
    <property type="molecule type" value="Genomic_DNA"/>
</dbReference>
<dbReference type="Gene3D" id="1.10.10.10">
    <property type="entry name" value="Winged helix-like DNA-binding domain superfamily/Winged helix DNA-binding domain"/>
    <property type="match status" value="1"/>
</dbReference>
<comment type="similarity">
    <text evidence="1">Belongs to the LysR transcriptional regulatory family.</text>
</comment>
<dbReference type="CDD" id="cd05466">
    <property type="entry name" value="PBP2_LTTR_substrate"/>
    <property type="match status" value="1"/>
</dbReference>
<evidence type="ECO:0000313" key="6">
    <source>
        <dbReference type="EMBL" id="MDR7152876.1"/>
    </source>
</evidence>